<organism evidence="1 2">
    <name type="scientific">Paraburkholderia solisilvae</name>
    <dbReference type="NCBI Taxonomy" id="624376"/>
    <lineage>
        <taxon>Bacteria</taxon>
        <taxon>Pseudomonadati</taxon>
        <taxon>Pseudomonadota</taxon>
        <taxon>Betaproteobacteria</taxon>
        <taxon>Burkholderiales</taxon>
        <taxon>Burkholderiaceae</taxon>
        <taxon>Paraburkholderia</taxon>
    </lineage>
</organism>
<evidence type="ECO:0000313" key="2">
    <source>
        <dbReference type="Proteomes" id="UP000494329"/>
    </source>
</evidence>
<keyword evidence="2" id="KW-1185">Reference proteome</keyword>
<evidence type="ECO:0000313" key="1">
    <source>
        <dbReference type="EMBL" id="CAB3757429.1"/>
    </source>
</evidence>
<dbReference type="EMBL" id="CADIKF010000018">
    <property type="protein sequence ID" value="CAB3757429.1"/>
    <property type="molecule type" value="Genomic_DNA"/>
</dbReference>
<reference evidence="1 2" key="1">
    <citation type="submission" date="2020-04" db="EMBL/GenBank/DDBJ databases">
        <authorList>
            <person name="De Canck E."/>
        </authorList>
    </citation>
    <scope>NUCLEOTIDE SEQUENCE [LARGE SCALE GENOMIC DNA]</scope>
    <source>
        <strain evidence="1 2">LMG 29739</strain>
    </source>
</reference>
<dbReference type="RefSeq" id="WP_175111416.1">
    <property type="nucleotide sequence ID" value="NZ_CADIKF010000018.1"/>
</dbReference>
<protein>
    <submittedName>
        <fullName evidence="1">Uncharacterized protein</fullName>
    </submittedName>
</protein>
<sequence length="46" mass="4921">MAQISQIMSVSNKHGETARVTELAIAIEALIKALIKAITPKTITKS</sequence>
<accession>A0A6J5DT58</accession>
<dbReference type="Proteomes" id="UP000494329">
    <property type="component" value="Unassembled WGS sequence"/>
</dbReference>
<dbReference type="AlphaFoldDB" id="A0A6J5DT58"/>
<proteinExistence type="predicted"/>
<gene>
    <name evidence="1" type="ORF">LMG29739_02697</name>
</gene>
<name>A0A6J5DT58_9BURK</name>